<dbReference type="PROSITE" id="PS00108">
    <property type="entry name" value="PROTEIN_KINASE_ST"/>
    <property type="match status" value="1"/>
</dbReference>
<feature type="compositionally biased region" description="Pro residues" evidence="8">
    <location>
        <begin position="382"/>
        <end position="394"/>
    </location>
</feature>
<dbReference type="SUPFAM" id="SSF56112">
    <property type="entry name" value="Protein kinase-like (PK-like)"/>
    <property type="match status" value="1"/>
</dbReference>
<keyword evidence="5 11" id="KW-0418">Kinase</keyword>
<accession>A0A543H9X6</accession>
<keyword evidence="9" id="KW-0472">Membrane</keyword>
<feature type="domain" description="Protein kinase" evidence="10">
    <location>
        <begin position="23"/>
        <end position="294"/>
    </location>
</feature>
<keyword evidence="12" id="KW-1185">Reference proteome</keyword>
<proteinExistence type="predicted"/>
<dbReference type="Proteomes" id="UP000316747">
    <property type="component" value="Unassembled WGS sequence"/>
</dbReference>
<dbReference type="Gene3D" id="3.30.200.20">
    <property type="entry name" value="Phosphorylase Kinase, domain 1"/>
    <property type="match status" value="1"/>
</dbReference>
<dbReference type="PROSITE" id="PS50011">
    <property type="entry name" value="PROTEIN_KINASE_DOM"/>
    <property type="match status" value="1"/>
</dbReference>
<dbReference type="InterPro" id="IPR008271">
    <property type="entry name" value="Ser/Thr_kinase_AS"/>
</dbReference>
<protein>
    <recommendedName>
        <fullName evidence="1">non-specific serine/threonine protein kinase</fullName>
        <ecNumber evidence="1">2.7.11.1</ecNumber>
    </recommendedName>
</protein>
<dbReference type="RefSeq" id="WP_141847282.1">
    <property type="nucleotide sequence ID" value="NZ_VFPM01000005.1"/>
</dbReference>
<feature type="region of interest" description="Disordered" evidence="8">
    <location>
        <begin position="306"/>
        <end position="463"/>
    </location>
</feature>
<evidence type="ECO:0000313" key="12">
    <source>
        <dbReference type="Proteomes" id="UP000316747"/>
    </source>
</evidence>
<feature type="compositionally biased region" description="Basic and acidic residues" evidence="8">
    <location>
        <begin position="425"/>
        <end position="436"/>
    </location>
</feature>
<feature type="compositionally biased region" description="Low complexity" evidence="8">
    <location>
        <begin position="443"/>
        <end position="454"/>
    </location>
</feature>
<evidence type="ECO:0000313" key="11">
    <source>
        <dbReference type="EMBL" id="TQM55146.1"/>
    </source>
</evidence>
<evidence type="ECO:0000256" key="7">
    <source>
        <dbReference type="PROSITE-ProRule" id="PRU10141"/>
    </source>
</evidence>
<dbReference type="GO" id="GO:0005524">
    <property type="term" value="F:ATP binding"/>
    <property type="evidence" value="ECO:0007669"/>
    <property type="project" value="UniProtKB-UniRule"/>
</dbReference>
<feature type="compositionally biased region" description="Polar residues" evidence="8">
    <location>
        <begin position="307"/>
        <end position="320"/>
    </location>
</feature>
<evidence type="ECO:0000256" key="8">
    <source>
        <dbReference type="SAM" id="MobiDB-lite"/>
    </source>
</evidence>
<dbReference type="Pfam" id="PF00069">
    <property type="entry name" value="Pkinase"/>
    <property type="match status" value="1"/>
</dbReference>
<feature type="compositionally biased region" description="Polar residues" evidence="8">
    <location>
        <begin position="410"/>
        <end position="421"/>
    </location>
</feature>
<evidence type="ECO:0000256" key="4">
    <source>
        <dbReference type="ARBA" id="ARBA00022741"/>
    </source>
</evidence>
<gene>
    <name evidence="11" type="ORF">FBY41_4474</name>
</gene>
<keyword evidence="6 7" id="KW-0067">ATP-binding</keyword>
<evidence type="ECO:0000256" key="9">
    <source>
        <dbReference type="SAM" id="Phobius"/>
    </source>
</evidence>
<dbReference type="PANTHER" id="PTHR43289:SF6">
    <property type="entry name" value="SERINE_THREONINE-PROTEIN KINASE NEKL-3"/>
    <property type="match status" value="1"/>
</dbReference>
<dbReference type="EMBL" id="VFPM01000005">
    <property type="protein sequence ID" value="TQM55146.1"/>
    <property type="molecule type" value="Genomic_DNA"/>
</dbReference>
<dbReference type="PANTHER" id="PTHR43289">
    <property type="entry name" value="MITOGEN-ACTIVATED PROTEIN KINASE KINASE KINASE 20-RELATED"/>
    <property type="match status" value="1"/>
</dbReference>
<feature type="compositionally biased region" description="Low complexity" evidence="8">
    <location>
        <begin position="395"/>
        <end position="406"/>
    </location>
</feature>
<keyword evidence="4 7" id="KW-0547">Nucleotide-binding</keyword>
<sequence length="615" mass="64139">MAGPRRSAAGRATPRTPPKIPGLVFVQPLGSGGYADVFLYEQQSPRMPVAVKVLKAEGLTDTLRQQFVEEADTMAALGDHPYIVQVFRAGTSDDGRPYLVMKYYPPPNLAMRARAERFSVEEVLRTGIQLASAVETAHRAHITHRDIKPANVLVSAYGAPGLTDFGIAGRGARDGDAPPEATDDVGVSVPWAPPEVLYGRSNGDERADVYSLAATLWQLLVGRSPFEVPGGDNSAYALMPRIRSTPPPPTGRPDVPAGLERLLAQAMAKDPTQRPATALELARALQAVEQHQRLARTPIVVLDEQGHTTLVSQTQGSPTGRTTEDDDRTRVKAPQTVHAQPMLPPPPPPPAPPASGRAGDADVDDETRRRGLEPAAGRLSPAPMPIPAPGPPGSPGAAPGPYDAAGSVRSRATTEPTTSHTAPLDARHGVASDHSDGATVRRAPAVSADAAGAATSERTGAQSNPFSRPFVVWALAAGVVVLLGIVAFLLLRPSASSTAANGDELAPSPTVSMPADTAAVPDGLFTKPAVAARSGKGVVTFTWTYPEAAAGDTFRVYLGSTPSDADNPDRARRVGSKTPTYAVKAPAGSPVCAVVIAVRSGQSSPASEPECETPQ</sequence>
<feature type="binding site" evidence="7">
    <location>
        <position position="52"/>
    </location>
    <ligand>
        <name>ATP</name>
        <dbReference type="ChEBI" id="CHEBI:30616"/>
    </ligand>
</feature>
<evidence type="ECO:0000256" key="1">
    <source>
        <dbReference type="ARBA" id="ARBA00012513"/>
    </source>
</evidence>
<dbReference type="AlphaFoldDB" id="A0A543H9X6"/>
<evidence type="ECO:0000256" key="5">
    <source>
        <dbReference type="ARBA" id="ARBA00022777"/>
    </source>
</evidence>
<keyword evidence="9" id="KW-1133">Transmembrane helix</keyword>
<dbReference type="Gene3D" id="1.10.510.10">
    <property type="entry name" value="Transferase(Phosphotransferase) domain 1"/>
    <property type="match status" value="1"/>
</dbReference>
<keyword evidence="9" id="KW-0812">Transmembrane</keyword>
<dbReference type="SMART" id="SM00220">
    <property type="entry name" value="S_TKc"/>
    <property type="match status" value="1"/>
</dbReference>
<reference evidence="11 12" key="1">
    <citation type="submission" date="2019-06" db="EMBL/GenBank/DDBJ databases">
        <title>Genome sequencing of plant associated microbes to promote plant fitness in Sorghum bicolor and Oryza sativa.</title>
        <authorList>
            <person name="Coleman-Derr D."/>
        </authorList>
    </citation>
    <scope>NUCLEOTIDE SEQUENCE [LARGE SCALE GENOMIC DNA]</scope>
    <source>
        <strain evidence="11 12">KV-663</strain>
    </source>
</reference>
<dbReference type="InterPro" id="IPR011009">
    <property type="entry name" value="Kinase-like_dom_sf"/>
</dbReference>
<dbReference type="GO" id="GO:0004674">
    <property type="term" value="F:protein serine/threonine kinase activity"/>
    <property type="evidence" value="ECO:0007669"/>
    <property type="project" value="UniProtKB-KW"/>
</dbReference>
<feature type="transmembrane region" description="Helical" evidence="9">
    <location>
        <begin position="470"/>
        <end position="491"/>
    </location>
</feature>
<evidence type="ECO:0000256" key="6">
    <source>
        <dbReference type="ARBA" id="ARBA00022840"/>
    </source>
</evidence>
<dbReference type="OrthoDB" id="9762169at2"/>
<dbReference type="PROSITE" id="PS00107">
    <property type="entry name" value="PROTEIN_KINASE_ATP"/>
    <property type="match status" value="1"/>
</dbReference>
<comment type="caution">
    <text evidence="11">The sequence shown here is derived from an EMBL/GenBank/DDBJ whole genome shotgun (WGS) entry which is preliminary data.</text>
</comment>
<dbReference type="InterPro" id="IPR017441">
    <property type="entry name" value="Protein_kinase_ATP_BS"/>
</dbReference>
<dbReference type="InterPro" id="IPR000719">
    <property type="entry name" value="Prot_kinase_dom"/>
</dbReference>
<evidence type="ECO:0000256" key="2">
    <source>
        <dbReference type="ARBA" id="ARBA00022527"/>
    </source>
</evidence>
<keyword evidence="3" id="KW-0808">Transferase</keyword>
<dbReference type="EC" id="2.7.11.1" evidence="1"/>
<evidence type="ECO:0000259" key="10">
    <source>
        <dbReference type="PROSITE" id="PS50011"/>
    </source>
</evidence>
<organism evidence="11 12">
    <name type="scientific">Humibacillus xanthopallidus</name>
    <dbReference type="NCBI Taxonomy" id="412689"/>
    <lineage>
        <taxon>Bacteria</taxon>
        <taxon>Bacillati</taxon>
        <taxon>Actinomycetota</taxon>
        <taxon>Actinomycetes</taxon>
        <taxon>Micrococcales</taxon>
        <taxon>Intrasporangiaceae</taxon>
        <taxon>Humibacillus</taxon>
    </lineage>
</organism>
<keyword evidence="2 11" id="KW-0723">Serine/threonine-protein kinase</keyword>
<feature type="compositionally biased region" description="Pro residues" evidence="8">
    <location>
        <begin position="342"/>
        <end position="353"/>
    </location>
</feature>
<name>A0A543H9X6_9MICO</name>
<evidence type="ECO:0000256" key="3">
    <source>
        <dbReference type="ARBA" id="ARBA00022679"/>
    </source>
</evidence>
<dbReference type="CDD" id="cd14014">
    <property type="entry name" value="STKc_PknB_like"/>
    <property type="match status" value="1"/>
</dbReference>